<reference evidence="2 3" key="1">
    <citation type="journal article" date="2018" name="Nat. Ecol. Evol.">
        <title>Pezizomycetes genomes reveal the molecular basis of ectomycorrhizal truffle lifestyle.</title>
        <authorList>
            <person name="Murat C."/>
            <person name="Payen T."/>
            <person name="Noel B."/>
            <person name="Kuo A."/>
            <person name="Morin E."/>
            <person name="Chen J."/>
            <person name="Kohler A."/>
            <person name="Krizsan K."/>
            <person name="Balestrini R."/>
            <person name="Da Silva C."/>
            <person name="Montanini B."/>
            <person name="Hainaut M."/>
            <person name="Levati E."/>
            <person name="Barry K.W."/>
            <person name="Belfiori B."/>
            <person name="Cichocki N."/>
            <person name="Clum A."/>
            <person name="Dockter R.B."/>
            <person name="Fauchery L."/>
            <person name="Guy J."/>
            <person name="Iotti M."/>
            <person name="Le Tacon F."/>
            <person name="Lindquist E.A."/>
            <person name="Lipzen A."/>
            <person name="Malagnac F."/>
            <person name="Mello A."/>
            <person name="Molinier V."/>
            <person name="Miyauchi S."/>
            <person name="Poulain J."/>
            <person name="Riccioni C."/>
            <person name="Rubini A."/>
            <person name="Sitrit Y."/>
            <person name="Splivallo R."/>
            <person name="Traeger S."/>
            <person name="Wang M."/>
            <person name="Zifcakova L."/>
            <person name="Wipf D."/>
            <person name="Zambonelli A."/>
            <person name="Paolocci F."/>
            <person name="Nowrousian M."/>
            <person name="Ottonello S."/>
            <person name="Baldrian P."/>
            <person name="Spatafora J.W."/>
            <person name="Henrissat B."/>
            <person name="Nagy L.G."/>
            <person name="Aury J.M."/>
            <person name="Wincker P."/>
            <person name="Grigoriev I.V."/>
            <person name="Bonfante P."/>
            <person name="Martin F.M."/>
        </authorList>
    </citation>
    <scope>NUCLEOTIDE SEQUENCE [LARGE SCALE GENOMIC DNA]</scope>
    <source>
        <strain evidence="2 3">ATCC MYA-4762</strain>
    </source>
</reference>
<organism evidence="2 3">
    <name type="scientific">Terfezia boudieri ATCC MYA-4762</name>
    <dbReference type="NCBI Taxonomy" id="1051890"/>
    <lineage>
        <taxon>Eukaryota</taxon>
        <taxon>Fungi</taxon>
        <taxon>Dikarya</taxon>
        <taxon>Ascomycota</taxon>
        <taxon>Pezizomycotina</taxon>
        <taxon>Pezizomycetes</taxon>
        <taxon>Pezizales</taxon>
        <taxon>Pezizaceae</taxon>
        <taxon>Terfezia</taxon>
    </lineage>
</organism>
<dbReference type="Proteomes" id="UP000267821">
    <property type="component" value="Unassembled WGS sequence"/>
</dbReference>
<feature type="region of interest" description="Disordered" evidence="1">
    <location>
        <begin position="1"/>
        <end position="60"/>
    </location>
</feature>
<dbReference type="AlphaFoldDB" id="A0A3N4LVA3"/>
<evidence type="ECO:0000256" key="1">
    <source>
        <dbReference type="SAM" id="MobiDB-lite"/>
    </source>
</evidence>
<protein>
    <submittedName>
        <fullName evidence="2">Uncharacterized protein</fullName>
    </submittedName>
</protein>
<name>A0A3N4LVA3_9PEZI</name>
<dbReference type="InParanoid" id="A0A3N4LVA3"/>
<gene>
    <name evidence="2" type="ORF">L211DRAFT_657191</name>
</gene>
<proteinExistence type="predicted"/>
<sequence length="60" mass="6134">MSALGRLQPDDDLPPPGDHSPTLVSGRPPSCSLSPGDSPPTVVSRIQLPHSTLPGTALPL</sequence>
<keyword evidence="3" id="KW-1185">Reference proteome</keyword>
<accession>A0A3N4LVA3</accession>
<evidence type="ECO:0000313" key="2">
    <source>
        <dbReference type="EMBL" id="RPB26834.1"/>
    </source>
</evidence>
<dbReference type="EMBL" id="ML121533">
    <property type="protein sequence ID" value="RPB26834.1"/>
    <property type="molecule type" value="Genomic_DNA"/>
</dbReference>
<evidence type="ECO:0000313" key="3">
    <source>
        <dbReference type="Proteomes" id="UP000267821"/>
    </source>
</evidence>